<dbReference type="Gene3D" id="2.60.40.3100">
    <property type="entry name" value="Arylsulphate sulphotransferase monomer, N-terminal domain"/>
    <property type="match status" value="1"/>
</dbReference>
<dbReference type="PANTHER" id="PTHR35340:SF10">
    <property type="entry name" value="CYTOPLASMIC PROTEIN"/>
    <property type="match status" value="1"/>
</dbReference>
<evidence type="ECO:0000313" key="4">
    <source>
        <dbReference type="Proteomes" id="UP001529491"/>
    </source>
</evidence>
<dbReference type="InterPro" id="IPR035391">
    <property type="entry name" value="Arylsulfotran_N"/>
</dbReference>
<evidence type="ECO:0000256" key="1">
    <source>
        <dbReference type="SAM" id="MobiDB-lite"/>
    </source>
</evidence>
<gene>
    <name evidence="3" type="ORF">RGE70_09020</name>
</gene>
<accession>A0ABZ0K2U2</accession>
<protein>
    <submittedName>
        <fullName evidence="3">Aryl-sulfate sulfotransferase</fullName>
    </submittedName>
</protein>
<feature type="region of interest" description="Disordered" evidence="1">
    <location>
        <begin position="162"/>
        <end position="183"/>
    </location>
</feature>
<dbReference type="InterPro" id="IPR010262">
    <property type="entry name" value="Arylsulfotransferase_bact"/>
</dbReference>
<reference evidence="3 4" key="1">
    <citation type="submission" date="2023-10" db="EMBL/GenBank/DDBJ databases">
        <title>Complete genome sequence of Shewanella sp. DAU334.</title>
        <authorList>
            <person name="Lee Y.-S."/>
            <person name="Jeong H.-R."/>
            <person name="Hwang E.-J."/>
            <person name="Choi Y.-L."/>
            <person name="Kim G.-D."/>
        </authorList>
    </citation>
    <scope>NUCLEOTIDE SEQUENCE [LARGE SCALE GENOMIC DNA]</scope>
    <source>
        <strain evidence="3 4">DAU334</strain>
    </source>
</reference>
<keyword evidence="4" id="KW-1185">Reference proteome</keyword>
<dbReference type="Proteomes" id="UP001529491">
    <property type="component" value="Chromosome"/>
</dbReference>
<dbReference type="Pfam" id="PF05935">
    <property type="entry name" value="Arylsulfotrans"/>
    <property type="match status" value="1"/>
</dbReference>
<organism evidence="3 4">
    <name type="scientific">Shewanella youngdeokensis</name>
    <dbReference type="NCBI Taxonomy" id="2999068"/>
    <lineage>
        <taxon>Bacteria</taxon>
        <taxon>Pseudomonadati</taxon>
        <taxon>Pseudomonadota</taxon>
        <taxon>Gammaproteobacteria</taxon>
        <taxon>Alteromonadales</taxon>
        <taxon>Shewanellaceae</taxon>
        <taxon>Shewanella</taxon>
    </lineage>
</organism>
<name>A0ABZ0K2U2_9GAMM</name>
<sequence length="587" mass="65434">MAAVIVSSLYNLNVNAAGYPPAPGVGELGAVIVNPYDNAPLTAVILHDGYDLKDVKVTVLGKGKNGVDISYKVGNQSILTHNGIPVWGMYPEYKNKVIVEFTKEGKKYKESYDILTGALTNHYIDNRTLTAMQPVDVKKVSKGFEDRLYLVNSSTATFKGSDIHWSGQKPQNSHPLDPSPATGSATFEAAPMTYMIDTQGEYRWWLNQDTTYNGYDRNMDTRGYLMGLSQTKDGTYVFVQGQSWGEIDMMGRVITFKRLPGGYVDGSHEARYTANDTILIRAGKANYRREDGQYVHTVRDQVIEIDRLGNLIDVWDLNKIIDPLRDDLLGALDSGAVCLNVDLDHVGEQAKLEPDTPFGDALGVGPGRNWAHINSADYDPSDDSIIISARHQGVMKIGRDKKIKWIQAPNVGWGDLSDKVLTPVDSKGNKLNCKGSKCTGTDFDWTYTQHTAWLSSKGTLTVFDNGDGRNLEQPALPTMKYSRFVEYKIDEDKGTIEQSWEYGKNQGYDWYSPVTSITEYRADKNTMFSFSGSINLFKPGPTPTLGKITEVDYDNKKLLVEIDVLTDKPHKPHYRALIVKPNSLFVK</sequence>
<dbReference type="Pfam" id="PF17425">
    <property type="entry name" value="Arylsulfotran_N"/>
    <property type="match status" value="1"/>
</dbReference>
<feature type="domain" description="Arylsulfotransferase N-terminal" evidence="2">
    <location>
        <begin position="31"/>
        <end position="116"/>
    </location>
</feature>
<dbReference type="EMBL" id="CP136522">
    <property type="protein sequence ID" value="WOT06859.1"/>
    <property type="molecule type" value="Genomic_DNA"/>
</dbReference>
<dbReference type="InterPro" id="IPR038477">
    <property type="entry name" value="ASST_N_sf"/>
</dbReference>
<proteinExistence type="predicted"/>
<evidence type="ECO:0000259" key="2">
    <source>
        <dbReference type="Pfam" id="PF17425"/>
    </source>
</evidence>
<evidence type="ECO:0000313" key="3">
    <source>
        <dbReference type="EMBL" id="WOT06859.1"/>
    </source>
</evidence>
<dbReference type="RefSeq" id="WP_310471131.1">
    <property type="nucleotide sequence ID" value="NZ_CP136522.1"/>
</dbReference>
<dbReference type="PANTHER" id="PTHR35340">
    <property type="entry name" value="PQQ ENZYME REPEAT PROTEIN-RELATED"/>
    <property type="match status" value="1"/>
</dbReference>
<dbReference type="InterPro" id="IPR053143">
    <property type="entry name" value="Arylsulfate_ST"/>
</dbReference>